<reference evidence="1" key="1">
    <citation type="submission" date="2022-10" db="EMBL/GenBank/DDBJ databases">
        <title>Culturing micro-colonial fungi from biological soil crusts in the Mojave desert and describing Neophaeococcomyces mojavensis, and introducing the new genera and species Taxawa tesnikishii.</title>
        <authorList>
            <person name="Kurbessoian T."/>
            <person name="Stajich J.E."/>
        </authorList>
    </citation>
    <scope>NUCLEOTIDE SEQUENCE</scope>
    <source>
        <strain evidence="1">TK_35</strain>
    </source>
</reference>
<gene>
    <name evidence="1" type="ORF">H2204_011854</name>
</gene>
<evidence type="ECO:0000313" key="1">
    <source>
        <dbReference type="EMBL" id="KAJ9621419.1"/>
    </source>
</evidence>
<dbReference type="AlphaFoldDB" id="A0AA38XTB0"/>
<proteinExistence type="predicted"/>
<name>A0AA38XTB0_9EURO</name>
<accession>A0AA38XTB0</accession>
<sequence>MLRHHSLTGPNDFLIGKQDKIVPIEFNPQARTAIDAFSGLVISFPRIVASDMPDGNEVTEYQYTFRRGERILAAMSVLGTEERTERGDHWDWKYTMDLSSTHTLGLIARLKADLGNTDDPMKFLRAVAKGLLAVFANQTDNSRDVRYVVLTRAGALRQVGIEVPEDIPLAADGRIILAELSVPAHVF</sequence>
<dbReference type="EMBL" id="JAPDRN010000114">
    <property type="protein sequence ID" value="KAJ9621419.1"/>
    <property type="molecule type" value="Genomic_DNA"/>
</dbReference>
<protein>
    <submittedName>
        <fullName evidence="1">Uncharacterized protein</fullName>
    </submittedName>
</protein>
<comment type="caution">
    <text evidence="1">The sequence shown here is derived from an EMBL/GenBank/DDBJ whole genome shotgun (WGS) entry which is preliminary data.</text>
</comment>
<organism evidence="1">
    <name type="scientific">Knufia peltigerae</name>
    <dbReference type="NCBI Taxonomy" id="1002370"/>
    <lineage>
        <taxon>Eukaryota</taxon>
        <taxon>Fungi</taxon>
        <taxon>Dikarya</taxon>
        <taxon>Ascomycota</taxon>
        <taxon>Pezizomycotina</taxon>
        <taxon>Eurotiomycetes</taxon>
        <taxon>Chaetothyriomycetidae</taxon>
        <taxon>Chaetothyriales</taxon>
        <taxon>Trichomeriaceae</taxon>
        <taxon>Knufia</taxon>
    </lineage>
</organism>